<dbReference type="AlphaFoldDB" id="A0A0L0V8T9"/>
<dbReference type="EMBL" id="AJIL01000092">
    <property type="protein sequence ID" value="KNE95707.1"/>
    <property type="molecule type" value="Genomic_DNA"/>
</dbReference>
<protein>
    <submittedName>
        <fullName evidence="1">Uncharacterized protein</fullName>
    </submittedName>
</protein>
<name>A0A0L0V8T9_9BASI</name>
<keyword evidence="2" id="KW-1185">Reference proteome</keyword>
<organism evidence="1 2">
    <name type="scientific">Puccinia striiformis f. sp. tritici PST-78</name>
    <dbReference type="NCBI Taxonomy" id="1165861"/>
    <lineage>
        <taxon>Eukaryota</taxon>
        <taxon>Fungi</taxon>
        <taxon>Dikarya</taxon>
        <taxon>Basidiomycota</taxon>
        <taxon>Pucciniomycotina</taxon>
        <taxon>Pucciniomycetes</taxon>
        <taxon>Pucciniales</taxon>
        <taxon>Pucciniaceae</taxon>
        <taxon>Puccinia</taxon>
    </lineage>
</organism>
<comment type="caution">
    <text evidence="1">The sequence shown here is derived from an EMBL/GenBank/DDBJ whole genome shotgun (WGS) entry which is preliminary data.</text>
</comment>
<proteinExistence type="predicted"/>
<dbReference type="Proteomes" id="UP000054564">
    <property type="component" value="Unassembled WGS sequence"/>
</dbReference>
<evidence type="ECO:0000313" key="2">
    <source>
        <dbReference type="Proteomes" id="UP000054564"/>
    </source>
</evidence>
<gene>
    <name evidence="1" type="ORF">PSTG_10926</name>
</gene>
<reference evidence="2" key="1">
    <citation type="submission" date="2014-03" db="EMBL/GenBank/DDBJ databases">
        <title>The Genome Sequence of Puccinia striiformis f. sp. tritici PST-78.</title>
        <authorList>
            <consortium name="The Broad Institute Genome Sequencing Platform"/>
            <person name="Cuomo C."/>
            <person name="Hulbert S."/>
            <person name="Chen X."/>
            <person name="Walker B."/>
            <person name="Young S.K."/>
            <person name="Zeng Q."/>
            <person name="Gargeya S."/>
            <person name="Fitzgerald M."/>
            <person name="Haas B."/>
            <person name="Abouelleil A."/>
            <person name="Alvarado L."/>
            <person name="Arachchi H.M."/>
            <person name="Berlin A.M."/>
            <person name="Chapman S.B."/>
            <person name="Goldberg J."/>
            <person name="Griggs A."/>
            <person name="Gujja S."/>
            <person name="Hansen M."/>
            <person name="Howarth C."/>
            <person name="Imamovic A."/>
            <person name="Larimer J."/>
            <person name="McCowan C."/>
            <person name="Montmayeur A."/>
            <person name="Murphy C."/>
            <person name="Neiman D."/>
            <person name="Pearson M."/>
            <person name="Priest M."/>
            <person name="Roberts A."/>
            <person name="Saif S."/>
            <person name="Shea T."/>
            <person name="Sisk P."/>
            <person name="Sykes S."/>
            <person name="Wortman J."/>
            <person name="Nusbaum C."/>
            <person name="Birren B."/>
        </authorList>
    </citation>
    <scope>NUCLEOTIDE SEQUENCE [LARGE SCALE GENOMIC DNA]</scope>
    <source>
        <strain evidence="2">race PST-78</strain>
    </source>
</reference>
<accession>A0A0L0V8T9</accession>
<sequence>MRGHVRNAITNHLTAKKYQAWAVLQRTPGITTRSRRGISHVSQLLLASNEALFSSLVSGNIRKAAANSFKVKKRDRAYPVGIVVSSNSKAKLDMICFISASRINHPFVAWNQLLQSSFLSWCAGISAKSSPTTSLRRHVNGHIRQAS</sequence>
<evidence type="ECO:0000313" key="1">
    <source>
        <dbReference type="EMBL" id="KNE95707.1"/>
    </source>
</evidence>